<evidence type="ECO:0000313" key="3">
    <source>
        <dbReference type="Proteomes" id="UP000239576"/>
    </source>
</evidence>
<keyword evidence="1" id="KW-1133">Transmembrane helix</keyword>
<feature type="transmembrane region" description="Helical" evidence="1">
    <location>
        <begin position="353"/>
        <end position="375"/>
    </location>
</feature>
<feature type="transmembrane region" description="Helical" evidence="1">
    <location>
        <begin position="286"/>
        <end position="309"/>
    </location>
</feature>
<evidence type="ECO:0000313" key="2">
    <source>
        <dbReference type="EMBL" id="PSB24746.1"/>
    </source>
</evidence>
<sequence length="379" mass="41370">MFCIPGLKGRKQGWLLCARSLYPFLSGFWAIALSLFLATIAYANAPAPPAYAWFTFTDTAAKPMVVQGAQLAECQTATCDKPVLLLQTGTCNASGCLRSTPLLKSPPDRFDCAENRCLYVEKVVSDRKTGPYFKLIAQFTDGLRTSKGFRLSLKSPLDSNALEHLRVTVGEADLAIAPDTSPNQPTRLDLFWLAFGLTQVTELAVAAVFLWRLKVDRPLLIKLLVAIAFINLLTFPVVWFFFPSLQPFQYRSLRVVGALSLALAIGFGVLLSRLSNVTLKTLGKVFGGWLLSLPIVFILGFVGMLFFAYGEWLPAADGLTANITLPASELFAVIVEAWLIHRVSQRVLSLPKAGLLSVLMNAASLCLGLLFLPAVQHVG</sequence>
<comment type="caution">
    <text evidence="2">The sequence shown here is derived from an EMBL/GenBank/DDBJ whole genome shotgun (WGS) entry which is preliminary data.</text>
</comment>
<keyword evidence="1" id="KW-0472">Membrane</keyword>
<gene>
    <name evidence="2" type="ORF">C7B82_25375</name>
</gene>
<feature type="transmembrane region" description="Helical" evidence="1">
    <location>
        <begin position="21"/>
        <end position="43"/>
    </location>
</feature>
<feature type="transmembrane region" description="Helical" evidence="1">
    <location>
        <begin position="321"/>
        <end position="341"/>
    </location>
</feature>
<dbReference type="RefSeq" id="WP_106259559.1">
    <property type="nucleotide sequence ID" value="NZ_CAWNSW010000111.1"/>
</dbReference>
<dbReference type="Proteomes" id="UP000239576">
    <property type="component" value="Unassembled WGS sequence"/>
</dbReference>
<feature type="transmembrane region" description="Helical" evidence="1">
    <location>
        <begin position="254"/>
        <end position="274"/>
    </location>
</feature>
<name>A0A2T1DW55_9CYAN</name>
<feature type="transmembrane region" description="Helical" evidence="1">
    <location>
        <begin position="223"/>
        <end position="242"/>
    </location>
</feature>
<proteinExistence type="predicted"/>
<reference evidence="2 3" key="2">
    <citation type="submission" date="2018-03" db="EMBL/GenBank/DDBJ databases">
        <title>The ancient ancestry and fast evolution of plastids.</title>
        <authorList>
            <person name="Moore K.R."/>
            <person name="Magnabosco C."/>
            <person name="Momper L."/>
            <person name="Gold D.A."/>
            <person name="Bosak T."/>
            <person name="Fournier G.P."/>
        </authorList>
    </citation>
    <scope>NUCLEOTIDE SEQUENCE [LARGE SCALE GENOMIC DNA]</scope>
    <source>
        <strain evidence="2 3">ULC18</strain>
    </source>
</reference>
<dbReference type="AlphaFoldDB" id="A0A2T1DW55"/>
<organism evidence="2 3">
    <name type="scientific">Stenomitos frigidus ULC18</name>
    <dbReference type="NCBI Taxonomy" id="2107698"/>
    <lineage>
        <taxon>Bacteria</taxon>
        <taxon>Bacillati</taxon>
        <taxon>Cyanobacteriota</taxon>
        <taxon>Cyanophyceae</taxon>
        <taxon>Leptolyngbyales</taxon>
        <taxon>Leptolyngbyaceae</taxon>
        <taxon>Stenomitos</taxon>
    </lineage>
</organism>
<protein>
    <submittedName>
        <fullName evidence="2">Uncharacterized protein</fullName>
    </submittedName>
</protein>
<reference evidence="3" key="1">
    <citation type="submission" date="2018-02" db="EMBL/GenBank/DDBJ databases">
        <authorList>
            <person name="Moore K."/>
            <person name="Momper L."/>
        </authorList>
    </citation>
    <scope>NUCLEOTIDE SEQUENCE [LARGE SCALE GENOMIC DNA]</scope>
    <source>
        <strain evidence="3">ULC18</strain>
    </source>
</reference>
<keyword evidence="1" id="KW-0812">Transmembrane</keyword>
<accession>A0A2T1DW55</accession>
<keyword evidence="3" id="KW-1185">Reference proteome</keyword>
<dbReference type="EMBL" id="PVWK01000140">
    <property type="protein sequence ID" value="PSB24746.1"/>
    <property type="molecule type" value="Genomic_DNA"/>
</dbReference>
<evidence type="ECO:0000256" key="1">
    <source>
        <dbReference type="SAM" id="Phobius"/>
    </source>
</evidence>
<feature type="transmembrane region" description="Helical" evidence="1">
    <location>
        <begin position="190"/>
        <end position="211"/>
    </location>
</feature>
<dbReference type="OrthoDB" id="571950at2"/>